<keyword evidence="6 9" id="KW-1133">Transmembrane helix</keyword>
<organism evidence="11 12">
    <name type="scientific">Paenibacillus spiritus</name>
    <dbReference type="NCBI Taxonomy" id="2496557"/>
    <lineage>
        <taxon>Bacteria</taxon>
        <taxon>Bacillati</taxon>
        <taxon>Bacillota</taxon>
        <taxon>Bacilli</taxon>
        <taxon>Bacillales</taxon>
        <taxon>Paenibacillaceae</taxon>
        <taxon>Paenibacillus</taxon>
    </lineage>
</organism>
<evidence type="ECO:0000259" key="10">
    <source>
        <dbReference type="PROSITE" id="PS50035"/>
    </source>
</evidence>
<dbReference type="InterPro" id="IPR025202">
    <property type="entry name" value="PLD-like_dom"/>
</dbReference>
<name>A0A5J5G9L3_9BACL</name>
<dbReference type="InterPro" id="IPR022924">
    <property type="entry name" value="Cardiolipin_synthase"/>
</dbReference>
<dbReference type="InterPro" id="IPR001736">
    <property type="entry name" value="PLipase_D/transphosphatidylase"/>
</dbReference>
<evidence type="ECO:0000256" key="3">
    <source>
        <dbReference type="ARBA" id="ARBA00022679"/>
    </source>
</evidence>
<evidence type="ECO:0000256" key="9">
    <source>
        <dbReference type="SAM" id="Phobius"/>
    </source>
</evidence>
<dbReference type="CDD" id="cd09110">
    <property type="entry name" value="PLDc_CLS_1"/>
    <property type="match status" value="1"/>
</dbReference>
<dbReference type="OrthoDB" id="9762009at2"/>
<keyword evidence="12" id="KW-1185">Reference proteome</keyword>
<dbReference type="EC" id="2.7.8.-" evidence="8"/>
<dbReference type="Gene3D" id="3.30.870.10">
    <property type="entry name" value="Endonuclease Chain A"/>
    <property type="match status" value="2"/>
</dbReference>
<keyword evidence="7 9" id="KW-0472">Membrane</keyword>
<feature type="domain" description="PLD phosphodiesterase" evidence="10">
    <location>
        <begin position="391"/>
        <end position="418"/>
    </location>
</feature>
<dbReference type="EMBL" id="VYKK01000012">
    <property type="protein sequence ID" value="KAA9004807.1"/>
    <property type="molecule type" value="Genomic_DNA"/>
</dbReference>
<dbReference type="GO" id="GO:0032049">
    <property type="term" value="P:cardiolipin biosynthetic process"/>
    <property type="evidence" value="ECO:0007669"/>
    <property type="project" value="UniProtKB-UniRule"/>
</dbReference>
<dbReference type="PANTHER" id="PTHR21248:SF22">
    <property type="entry name" value="PHOSPHOLIPASE D"/>
    <property type="match status" value="1"/>
</dbReference>
<protein>
    <recommendedName>
        <fullName evidence="8">Cardiolipin synthase</fullName>
        <ecNumber evidence="8">2.7.8.-</ecNumber>
    </recommendedName>
</protein>
<comment type="subcellular location">
    <subcellularLocation>
        <location evidence="1">Cell membrane</location>
    </subcellularLocation>
</comment>
<evidence type="ECO:0000256" key="4">
    <source>
        <dbReference type="ARBA" id="ARBA00022692"/>
    </source>
</evidence>
<proteinExistence type="predicted"/>
<sequence>MTILALLLIWLWIQLAVVFLVEYRRPERAISWIFLILIFPLFGLFLYAALEWPYRRRGHRLRRAREERKRAAGSETLPLRMLTAPASGGTGNPGLDGCPELLGPLLRLCGNPVTRGSASRVLPSAETAYDRMLEAIESAQEHIHLEMYIIRDDGSGKQFRSALIRKARQGVKVRLLLDGTGSRKLGRSFLDGLRAAGVKVHLFLPVALALPAGAVNYRNHRKILVVDGSIAFTGGLNIGDEYLGGDPKLGCWRDTFLEMTGDAVYASQRVFLRDWRIAAGEQLLHPRLFPPHGLKGGEAVQIVASGPDQDLQALPALLSAAFSVAKSRLWIATPYFVPDQALALQIKTAVLKGVDVRILLPGVADGKLVKYATLSKVEELLDAGVRFYRYRKGFLHAKVWIIDETAASVGSANLDMRSLYTNFELIALLFSPERIGELAEAFRQDLEDSEPIEPERFRQRPFKDRLKEEICGLLAPLL</sequence>
<evidence type="ECO:0000256" key="5">
    <source>
        <dbReference type="ARBA" id="ARBA00022737"/>
    </source>
</evidence>
<gene>
    <name evidence="11" type="primary">cls</name>
    <name evidence="11" type="ORF">F4V43_09205</name>
</gene>
<keyword evidence="4 9" id="KW-0812">Transmembrane</keyword>
<comment type="caution">
    <text evidence="11">The sequence shown here is derived from an EMBL/GenBank/DDBJ whole genome shotgun (WGS) entry which is preliminary data.</text>
</comment>
<keyword evidence="5" id="KW-0677">Repeat</keyword>
<evidence type="ECO:0000256" key="6">
    <source>
        <dbReference type="ARBA" id="ARBA00022989"/>
    </source>
</evidence>
<evidence type="ECO:0000256" key="8">
    <source>
        <dbReference type="NCBIfam" id="TIGR04265"/>
    </source>
</evidence>
<keyword evidence="2" id="KW-1003">Cell membrane</keyword>
<dbReference type="GO" id="GO:0005886">
    <property type="term" value="C:plasma membrane"/>
    <property type="evidence" value="ECO:0007669"/>
    <property type="project" value="UniProtKB-SubCell"/>
</dbReference>
<dbReference type="Pfam" id="PF13091">
    <property type="entry name" value="PLDc_2"/>
    <property type="match status" value="2"/>
</dbReference>
<accession>A0A5J5G9L3</accession>
<reference evidence="11 12" key="1">
    <citation type="submission" date="2019-09" db="EMBL/GenBank/DDBJ databases">
        <title>Bacillus ochoae sp. nov., Paenibacillus whitsoniae sp. nov., Paenibacillus spiritus sp. nov. Isolated from the Mars Exploration Rover during spacecraft assembly.</title>
        <authorList>
            <person name="Seuylemezian A."/>
            <person name="Vaishampayan P."/>
        </authorList>
    </citation>
    <scope>NUCLEOTIDE SEQUENCE [LARGE SCALE GENOMIC DNA]</scope>
    <source>
        <strain evidence="11 12">MER_111</strain>
    </source>
</reference>
<dbReference type="SMART" id="SM00155">
    <property type="entry name" value="PLDc"/>
    <property type="match status" value="2"/>
</dbReference>
<feature type="transmembrane region" description="Helical" evidence="9">
    <location>
        <begin position="30"/>
        <end position="50"/>
    </location>
</feature>
<dbReference type="GO" id="GO:0008808">
    <property type="term" value="F:cardiolipin synthase activity"/>
    <property type="evidence" value="ECO:0007669"/>
    <property type="project" value="UniProtKB-UniRule"/>
</dbReference>
<dbReference type="NCBIfam" id="TIGR04265">
    <property type="entry name" value="bac_cardiolipin"/>
    <property type="match status" value="1"/>
</dbReference>
<feature type="domain" description="PLD phosphodiesterase" evidence="10">
    <location>
        <begin position="215"/>
        <end position="242"/>
    </location>
</feature>
<dbReference type="PANTHER" id="PTHR21248">
    <property type="entry name" value="CARDIOLIPIN SYNTHASE"/>
    <property type="match status" value="1"/>
</dbReference>
<dbReference type="RefSeq" id="WP_150457958.1">
    <property type="nucleotide sequence ID" value="NZ_VYKK01000012.1"/>
</dbReference>
<dbReference type="SUPFAM" id="SSF56024">
    <property type="entry name" value="Phospholipase D/nuclease"/>
    <property type="match status" value="2"/>
</dbReference>
<keyword evidence="3" id="KW-0808">Transferase</keyword>
<evidence type="ECO:0000313" key="12">
    <source>
        <dbReference type="Proteomes" id="UP000367750"/>
    </source>
</evidence>
<evidence type="ECO:0000256" key="7">
    <source>
        <dbReference type="ARBA" id="ARBA00023136"/>
    </source>
</evidence>
<dbReference type="PROSITE" id="PS50035">
    <property type="entry name" value="PLD"/>
    <property type="match status" value="2"/>
</dbReference>
<evidence type="ECO:0000256" key="1">
    <source>
        <dbReference type="ARBA" id="ARBA00004236"/>
    </source>
</evidence>
<evidence type="ECO:0000256" key="2">
    <source>
        <dbReference type="ARBA" id="ARBA00022475"/>
    </source>
</evidence>
<dbReference type="AlphaFoldDB" id="A0A5J5G9L3"/>
<evidence type="ECO:0000313" key="11">
    <source>
        <dbReference type="EMBL" id="KAA9004807.1"/>
    </source>
</evidence>
<dbReference type="Proteomes" id="UP000367750">
    <property type="component" value="Unassembled WGS sequence"/>
</dbReference>
<dbReference type="CDD" id="cd09112">
    <property type="entry name" value="PLDc_CLS_2"/>
    <property type="match status" value="1"/>
</dbReference>